<proteinExistence type="predicted"/>
<evidence type="ECO:0000256" key="1">
    <source>
        <dbReference type="SAM" id="Coils"/>
    </source>
</evidence>
<gene>
    <name evidence="3" type="ORF">J34TS1_38640</name>
</gene>
<feature type="coiled-coil region" evidence="1">
    <location>
        <begin position="239"/>
        <end position="266"/>
    </location>
</feature>
<organism evidence="3 4">
    <name type="scientific">Paenibacillus azoreducens</name>
    <dbReference type="NCBI Taxonomy" id="116718"/>
    <lineage>
        <taxon>Bacteria</taxon>
        <taxon>Bacillati</taxon>
        <taxon>Bacillota</taxon>
        <taxon>Bacilli</taxon>
        <taxon>Bacillales</taxon>
        <taxon>Paenibacillaceae</taxon>
        <taxon>Paenibacillus</taxon>
    </lineage>
</organism>
<protein>
    <recommendedName>
        <fullName evidence="5">Chromosome partition protein Smc</fullName>
    </recommendedName>
</protein>
<dbReference type="RefSeq" id="WP_212979662.1">
    <property type="nucleotide sequence ID" value="NZ_AP025343.1"/>
</dbReference>
<keyword evidence="1" id="KW-0175">Coiled coil</keyword>
<evidence type="ECO:0008006" key="5">
    <source>
        <dbReference type="Google" id="ProtNLM"/>
    </source>
</evidence>
<accession>A0A919YE75</accession>
<evidence type="ECO:0000313" key="4">
    <source>
        <dbReference type="Proteomes" id="UP000682811"/>
    </source>
</evidence>
<feature type="chain" id="PRO_5038972313" description="Chromosome partition protein Smc" evidence="2">
    <location>
        <begin position="29"/>
        <end position="275"/>
    </location>
</feature>
<evidence type="ECO:0000313" key="3">
    <source>
        <dbReference type="EMBL" id="GIO49099.1"/>
    </source>
</evidence>
<keyword evidence="4" id="KW-1185">Reference proteome</keyword>
<dbReference type="EMBL" id="BORT01000019">
    <property type="protein sequence ID" value="GIO49099.1"/>
    <property type="molecule type" value="Genomic_DNA"/>
</dbReference>
<feature type="coiled-coil region" evidence="1">
    <location>
        <begin position="157"/>
        <end position="184"/>
    </location>
</feature>
<name>A0A919YE75_9BACL</name>
<reference evidence="3 4" key="1">
    <citation type="submission" date="2021-03" db="EMBL/GenBank/DDBJ databases">
        <title>Antimicrobial resistance genes in bacteria isolated from Japanese honey, and their potential for conferring macrolide and lincosamide resistance in the American foulbrood pathogen Paenibacillus larvae.</title>
        <authorList>
            <person name="Okamoto M."/>
            <person name="Kumagai M."/>
            <person name="Kanamori H."/>
            <person name="Takamatsu D."/>
        </authorList>
    </citation>
    <scope>NUCLEOTIDE SEQUENCE [LARGE SCALE GENOMIC DNA]</scope>
    <source>
        <strain evidence="3 4">J34TS1</strain>
    </source>
</reference>
<evidence type="ECO:0000256" key="2">
    <source>
        <dbReference type="SAM" id="SignalP"/>
    </source>
</evidence>
<dbReference type="AlphaFoldDB" id="A0A919YE75"/>
<feature type="signal peptide" evidence="2">
    <location>
        <begin position="1"/>
        <end position="28"/>
    </location>
</feature>
<sequence>MKLFKNPILAVLPFIIALSLVSSLPVRAAASMQWSSAQQAAVDRATAADSALRSKLGSLYSSFTALQNQLQQTDQSINTLHYQNEELKSALTKQVKTIDADKISKLEQALKQAKDKYKPLMSAYTALNQQIKSAGKLKNKQLSSMLKAQADTVKIAVQIAKADIKNKEQALAAAKSKRSASQKRIRAILSGADPLRIKIKAEKSTAASLNKNISPMWRGVTQSVKSGDARKIHNDLNTLVSQLRQIQTQKQKILALENQISSILQNAKSQLAQLK</sequence>
<keyword evidence="2" id="KW-0732">Signal</keyword>
<comment type="caution">
    <text evidence="3">The sequence shown here is derived from an EMBL/GenBank/DDBJ whole genome shotgun (WGS) entry which is preliminary data.</text>
</comment>
<dbReference type="Proteomes" id="UP000682811">
    <property type="component" value="Unassembled WGS sequence"/>
</dbReference>